<evidence type="ECO:0000313" key="2">
    <source>
        <dbReference type="EMBL" id="GAA5504751.1"/>
    </source>
</evidence>
<protein>
    <recommendedName>
        <fullName evidence="4">DUF3352 domain-containing protein</fullName>
    </recommendedName>
</protein>
<name>A0ABP9VHR7_9BACT</name>
<comment type="caution">
    <text evidence="2">The sequence shown here is derived from an EMBL/GenBank/DDBJ whole genome shotgun (WGS) entry which is preliminary data.</text>
</comment>
<evidence type="ECO:0000313" key="3">
    <source>
        <dbReference type="Proteomes" id="UP001416858"/>
    </source>
</evidence>
<dbReference type="EMBL" id="BAABRO010000001">
    <property type="protein sequence ID" value="GAA5504751.1"/>
    <property type="molecule type" value="Genomic_DNA"/>
</dbReference>
<evidence type="ECO:0000256" key="1">
    <source>
        <dbReference type="SAM" id="MobiDB-lite"/>
    </source>
</evidence>
<proteinExistence type="predicted"/>
<keyword evidence="3" id="KW-1185">Reference proteome</keyword>
<accession>A0ABP9VHR7</accession>
<evidence type="ECO:0008006" key="4">
    <source>
        <dbReference type="Google" id="ProtNLM"/>
    </source>
</evidence>
<sequence length="637" mass="70892">MPFGFRRFAAHGGFVNVRFLALFLTAVISTASMPLISSADEESKVPGAPHLLPADTLLYVRVDNADEFRQSLRDSSIGRMMADPKLKPFAGDIYNTAAELFDRISSEVGVSLDELLAIPSGQVSAAMIPGSLPENNSGVADPDSRQDESDEAIRRRIELKRRSQNALAGLFIVESGKQTDDMMAIVDRIEQRLLGAGYVRRDRRMDDVKLVVLTPPRPGRPQVEYFQHQQTVVFGIGYRTAESALEHWLDKSDTPTMADNARFANVMARCVGAEDSRPQLTFFADPYHVAERLVKRGGAAALVWPLLEELGISKIQGIGGSTFSGGETFDDINHLHVLIDAPRDGFFGVLRPQTVDIVPPNWVPSDVTAYTTLQWDFEKTYENLNKILAVFQGDDPLPRLVEQPFLEATGIDLQQDVLSNLSGRYVSVTWLEQPVKLNSQITARGFELKDPEAAKAVIAKFREKRPEAISVETVAGSVIYASTRSRRNMPASLRQPEPSMAILGNWLIVGDSRNFLTRMIQAHSGSRGRLIEVSEFDLVASELGGKLDGEKPFLVSFVRGSDYFRQLYELAKSNDSRQFLRRVGERNVVMKNFSDLLSRNELPPYEEFEKYFAPGGVFAYDEPTGIHIGSFNLKPQD</sequence>
<organism evidence="2 3">
    <name type="scientific">Novipirellula caenicola</name>
    <dbReference type="NCBI Taxonomy" id="1536901"/>
    <lineage>
        <taxon>Bacteria</taxon>
        <taxon>Pseudomonadati</taxon>
        <taxon>Planctomycetota</taxon>
        <taxon>Planctomycetia</taxon>
        <taxon>Pirellulales</taxon>
        <taxon>Pirellulaceae</taxon>
        <taxon>Novipirellula</taxon>
    </lineage>
</organism>
<dbReference type="Proteomes" id="UP001416858">
    <property type="component" value="Unassembled WGS sequence"/>
</dbReference>
<gene>
    <name evidence="2" type="ORF">Rcae01_00190</name>
</gene>
<dbReference type="RefSeq" id="WP_345681813.1">
    <property type="nucleotide sequence ID" value="NZ_BAABRO010000001.1"/>
</dbReference>
<feature type="region of interest" description="Disordered" evidence="1">
    <location>
        <begin position="130"/>
        <end position="149"/>
    </location>
</feature>
<reference evidence="2 3" key="1">
    <citation type="submission" date="2024-02" db="EMBL/GenBank/DDBJ databases">
        <title>Rhodopirellula caenicola NBRC 110016.</title>
        <authorList>
            <person name="Ichikawa N."/>
            <person name="Katano-Makiyama Y."/>
            <person name="Hidaka K."/>
        </authorList>
    </citation>
    <scope>NUCLEOTIDE SEQUENCE [LARGE SCALE GENOMIC DNA]</scope>
    <source>
        <strain evidence="2 3">NBRC 110016</strain>
    </source>
</reference>